<name>A0A7C3EHW5_9SPIR</name>
<dbReference type="InterPro" id="IPR016181">
    <property type="entry name" value="Acyl_CoA_acyltransferase"/>
</dbReference>
<dbReference type="PANTHER" id="PTHR43072">
    <property type="entry name" value="N-ACETYLTRANSFERASE"/>
    <property type="match status" value="1"/>
</dbReference>
<dbReference type="CDD" id="cd04301">
    <property type="entry name" value="NAT_SF"/>
    <property type="match status" value="1"/>
</dbReference>
<dbReference type="SUPFAM" id="SSF55729">
    <property type="entry name" value="Acyl-CoA N-acyltransferases (Nat)"/>
    <property type="match status" value="1"/>
</dbReference>
<dbReference type="EMBL" id="DSVL01000417">
    <property type="protein sequence ID" value="HFH30515.1"/>
    <property type="molecule type" value="Genomic_DNA"/>
</dbReference>
<evidence type="ECO:0000256" key="2">
    <source>
        <dbReference type="ARBA" id="ARBA00023315"/>
    </source>
</evidence>
<protein>
    <submittedName>
        <fullName evidence="4">N-acetyltransferase family protein</fullName>
    </submittedName>
</protein>
<dbReference type="InterPro" id="IPR000182">
    <property type="entry name" value="GNAT_dom"/>
</dbReference>
<proteinExistence type="predicted"/>
<accession>A0A7C3EHW5</accession>
<dbReference type="AlphaFoldDB" id="A0A7C3EHW5"/>
<dbReference type="GO" id="GO:0016747">
    <property type="term" value="F:acyltransferase activity, transferring groups other than amino-acyl groups"/>
    <property type="evidence" value="ECO:0007669"/>
    <property type="project" value="InterPro"/>
</dbReference>
<comment type="caution">
    <text evidence="4">The sequence shown here is derived from an EMBL/GenBank/DDBJ whole genome shotgun (WGS) entry which is preliminary data.</text>
</comment>
<dbReference type="NCBIfam" id="NF040504">
    <property type="entry name" value="resist_ArsN1b"/>
    <property type="match status" value="1"/>
</dbReference>
<keyword evidence="2" id="KW-0012">Acyltransferase</keyword>
<dbReference type="Gene3D" id="3.40.630.30">
    <property type="match status" value="1"/>
</dbReference>
<feature type="domain" description="N-acetyltransferase" evidence="3">
    <location>
        <begin position="2"/>
        <end position="162"/>
    </location>
</feature>
<gene>
    <name evidence="4" type="ORF">ENS59_13585</name>
</gene>
<reference evidence="4" key="1">
    <citation type="journal article" date="2020" name="mSystems">
        <title>Genome- and Community-Level Interaction Insights into Carbon Utilization and Element Cycling Functions of Hydrothermarchaeota in Hydrothermal Sediment.</title>
        <authorList>
            <person name="Zhou Z."/>
            <person name="Liu Y."/>
            <person name="Xu W."/>
            <person name="Pan J."/>
            <person name="Luo Z.H."/>
            <person name="Li M."/>
        </authorList>
    </citation>
    <scope>NUCLEOTIDE SEQUENCE [LARGE SCALE GENOMIC DNA]</scope>
    <source>
        <strain evidence="4">SpSt-503</strain>
    </source>
</reference>
<keyword evidence="1 4" id="KW-0808">Transferase</keyword>
<dbReference type="Pfam" id="PF13420">
    <property type="entry name" value="Acetyltransf_4"/>
    <property type="match status" value="1"/>
</dbReference>
<organism evidence="4">
    <name type="scientific">Gracilinema caldarium</name>
    <dbReference type="NCBI Taxonomy" id="215591"/>
    <lineage>
        <taxon>Bacteria</taxon>
        <taxon>Pseudomonadati</taxon>
        <taxon>Spirochaetota</taxon>
        <taxon>Spirochaetia</taxon>
        <taxon>Spirochaetales</taxon>
        <taxon>Breznakiellaceae</taxon>
        <taxon>Gracilinema</taxon>
    </lineage>
</organism>
<evidence type="ECO:0000256" key="1">
    <source>
        <dbReference type="ARBA" id="ARBA00022679"/>
    </source>
</evidence>
<evidence type="ECO:0000313" key="4">
    <source>
        <dbReference type="EMBL" id="HFH30515.1"/>
    </source>
</evidence>
<evidence type="ECO:0000259" key="3">
    <source>
        <dbReference type="PROSITE" id="PS51186"/>
    </source>
</evidence>
<sequence length="162" mass="18589">MAVIRTVQGRDAQAIARLYNYYVQNTTVTFEEEPVSDREMARRIDEITAQFPWLVYELDGRILGFAYAGKWKGRSAYRYTVESTVYVDRESCGQGIGRALYLRLLEALREQGLHLVIAGIALPNPASQALHEHFGFRKVGEFTDVGYKFGSWLNVGYWELRL</sequence>
<dbReference type="PROSITE" id="PS51186">
    <property type="entry name" value="GNAT"/>
    <property type="match status" value="1"/>
</dbReference>
<dbReference type="PANTHER" id="PTHR43072:SF23">
    <property type="entry name" value="UPF0039 PROTEIN C11D3.02C"/>
    <property type="match status" value="1"/>
</dbReference>